<dbReference type="Proteomes" id="UP000639775">
    <property type="component" value="Unassembled WGS sequence"/>
</dbReference>
<evidence type="ECO:0000256" key="5">
    <source>
        <dbReference type="ARBA" id="ARBA00013189"/>
    </source>
</evidence>
<comment type="caution">
    <text evidence="12">The sequence shown here is derived from an EMBL/GenBank/DDBJ whole genome shotgun (WGS) entry which is preliminary data.</text>
</comment>
<evidence type="ECO:0000256" key="7">
    <source>
        <dbReference type="ARBA" id="ARBA00023027"/>
    </source>
</evidence>
<evidence type="ECO:0000313" key="12">
    <source>
        <dbReference type="EMBL" id="NHQ73446.1"/>
    </source>
</evidence>
<comment type="catalytic activity">
    <reaction evidence="1 10">
        <text>UDP-alpha-D-glucose = UDP-alpha-D-galactose</text>
        <dbReference type="Rhea" id="RHEA:22168"/>
        <dbReference type="ChEBI" id="CHEBI:58885"/>
        <dbReference type="ChEBI" id="CHEBI:66914"/>
        <dbReference type="EC" id="5.1.3.2"/>
    </reaction>
</comment>
<comment type="subunit">
    <text evidence="10">Homodimer.</text>
</comment>
<keyword evidence="9 10" id="KW-0119">Carbohydrate metabolism</keyword>
<comment type="pathway">
    <text evidence="3 10">Carbohydrate metabolism; galactose metabolism.</text>
</comment>
<evidence type="ECO:0000256" key="1">
    <source>
        <dbReference type="ARBA" id="ARBA00000083"/>
    </source>
</evidence>
<proteinExistence type="inferred from homology"/>
<keyword evidence="8 10" id="KW-0413">Isomerase</keyword>
<dbReference type="SUPFAM" id="SSF51735">
    <property type="entry name" value="NAD(P)-binding Rossmann-fold domains"/>
    <property type="match status" value="1"/>
</dbReference>
<feature type="domain" description="NAD-dependent epimerase/dehydratase" evidence="11">
    <location>
        <begin position="5"/>
        <end position="248"/>
    </location>
</feature>
<accession>A0A967BCC7</accession>
<reference evidence="12" key="1">
    <citation type="submission" date="2020-03" db="EMBL/GenBank/DDBJ databases">
        <title>Roseovarius gahaiensis sp. nov., isolated from Gahai Saline Lake, China.</title>
        <authorList>
            <person name="Sun X."/>
        </authorList>
    </citation>
    <scope>NUCLEOTIDE SEQUENCE</scope>
    <source>
        <strain evidence="12">GH877</strain>
    </source>
</reference>
<dbReference type="GO" id="GO:0003978">
    <property type="term" value="F:UDP-glucose 4-epimerase activity"/>
    <property type="evidence" value="ECO:0007669"/>
    <property type="project" value="UniProtKB-UniRule"/>
</dbReference>
<dbReference type="GO" id="GO:0033499">
    <property type="term" value="P:galactose catabolic process via UDP-galactose, Leloir pathway"/>
    <property type="evidence" value="ECO:0007669"/>
    <property type="project" value="TreeGrafter"/>
</dbReference>
<comment type="similarity">
    <text evidence="4 10">Belongs to the NAD(P)-dependent epimerase/dehydratase family.</text>
</comment>
<dbReference type="Pfam" id="PF01370">
    <property type="entry name" value="Epimerase"/>
    <property type="match status" value="1"/>
</dbReference>
<dbReference type="EC" id="5.1.3.2" evidence="5 10"/>
<evidence type="ECO:0000313" key="13">
    <source>
        <dbReference type="Proteomes" id="UP000639775"/>
    </source>
</evidence>
<keyword evidence="7 10" id="KW-0520">NAD</keyword>
<evidence type="ECO:0000256" key="2">
    <source>
        <dbReference type="ARBA" id="ARBA00001911"/>
    </source>
</evidence>
<evidence type="ECO:0000256" key="3">
    <source>
        <dbReference type="ARBA" id="ARBA00004947"/>
    </source>
</evidence>
<dbReference type="PANTHER" id="PTHR43725">
    <property type="entry name" value="UDP-GLUCOSE 4-EPIMERASE"/>
    <property type="match status" value="1"/>
</dbReference>
<evidence type="ECO:0000256" key="8">
    <source>
        <dbReference type="ARBA" id="ARBA00023235"/>
    </source>
</evidence>
<dbReference type="InterPro" id="IPR001509">
    <property type="entry name" value="Epimerase_deHydtase"/>
</dbReference>
<sequence>MKPGVLVTGGAGFIGAHACKWLAEAGVRPIVLDNLSTGHADAVKWGPLVRADVRDRDAVAKALRDHRVQTVMHFAASAYVGQSMQDPALYYDNNVAGMIGLLAACRDTGVRQVVLSSSCATYGTPDHLPITENTPQRPINPYGWTKLICEQMLADHARAYGVSYVALRYFNAAGADPDGMLRERHDPETHLIPLALMAAAGQIERLDVMGGDYDTPDGTCIRDYIHVADLAAAHVAAWRHVQASGPGAALSVNLGTGQGASVLEVIETVQKVTGRRVPYVMRDRRPGDPAILLADASKAQQSLGFAPKWPNLAAMVRDAAPGFGLEVRDAKHLQRT</sequence>
<evidence type="ECO:0000256" key="4">
    <source>
        <dbReference type="ARBA" id="ARBA00007637"/>
    </source>
</evidence>
<dbReference type="Gene3D" id="3.90.25.10">
    <property type="entry name" value="UDP-galactose 4-epimerase, domain 1"/>
    <property type="match status" value="1"/>
</dbReference>
<dbReference type="InterPro" id="IPR005886">
    <property type="entry name" value="UDP_G4E"/>
</dbReference>
<protein>
    <recommendedName>
        <fullName evidence="6 10">UDP-glucose 4-epimerase</fullName>
        <ecNumber evidence="5 10">5.1.3.2</ecNumber>
    </recommendedName>
</protein>
<dbReference type="NCBIfam" id="TIGR01179">
    <property type="entry name" value="galE"/>
    <property type="match status" value="1"/>
</dbReference>
<dbReference type="Gene3D" id="3.40.50.720">
    <property type="entry name" value="NAD(P)-binding Rossmann-like Domain"/>
    <property type="match status" value="1"/>
</dbReference>
<dbReference type="PANTHER" id="PTHR43725:SF53">
    <property type="entry name" value="UDP-ARABINOSE 4-EPIMERASE 1"/>
    <property type="match status" value="1"/>
</dbReference>
<gene>
    <name evidence="12" type="primary">galE</name>
    <name evidence="12" type="ORF">HAT86_03060</name>
</gene>
<evidence type="ECO:0000256" key="9">
    <source>
        <dbReference type="ARBA" id="ARBA00023277"/>
    </source>
</evidence>
<comment type="cofactor">
    <cofactor evidence="2 10">
        <name>NAD(+)</name>
        <dbReference type="ChEBI" id="CHEBI:57540"/>
    </cofactor>
</comment>
<organism evidence="12 13">
    <name type="scientific">Roseovarius gahaiensis</name>
    <dbReference type="NCBI Taxonomy" id="2716691"/>
    <lineage>
        <taxon>Bacteria</taxon>
        <taxon>Pseudomonadati</taxon>
        <taxon>Pseudomonadota</taxon>
        <taxon>Alphaproteobacteria</taxon>
        <taxon>Rhodobacterales</taxon>
        <taxon>Roseobacteraceae</taxon>
        <taxon>Roseovarius</taxon>
    </lineage>
</organism>
<evidence type="ECO:0000256" key="10">
    <source>
        <dbReference type="RuleBase" id="RU366046"/>
    </source>
</evidence>
<dbReference type="EMBL" id="JAAORB010000003">
    <property type="protein sequence ID" value="NHQ73446.1"/>
    <property type="molecule type" value="Genomic_DNA"/>
</dbReference>
<evidence type="ECO:0000259" key="11">
    <source>
        <dbReference type="Pfam" id="PF01370"/>
    </source>
</evidence>
<dbReference type="RefSeq" id="WP_167193276.1">
    <property type="nucleotide sequence ID" value="NZ_JAAORB010000003.1"/>
</dbReference>
<dbReference type="InterPro" id="IPR036291">
    <property type="entry name" value="NAD(P)-bd_dom_sf"/>
</dbReference>
<dbReference type="CDD" id="cd05247">
    <property type="entry name" value="UDP_G4E_1_SDR_e"/>
    <property type="match status" value="1"/>
</dbReference>
<name>A0A967BCC7_9RHOB</name>
<keyword evidence="13" id="KW-1185">Reference proteome</keyword>
<evidence type="ECO:0000256" key="6">
    <source>
        <dbReference type="ARBA" id="ARBA00018569"/>
    </source>
</evidence>
<dbReference type="AlphaFoldDB" id="A0A967BCC7"/>